<evidence type="ECO:0000313" key="13">
    <source>
        <dbReference type="Proteomes" id="UP000058012"/>
    </source>
</evidence>
<dbReference type="InterPro" id="IPR039426">
    <property type="entry name" value="TonB-dep_rcpt-like"/>
</dbReference>
<dbReference type="AlphaFoldDB" id="A0A124JTI0"/>
<evidence type="ECO:0000256" key="3">
    <source>
        <dbReference type="ARBA" id="ARBA00022452"/>
    </source>
</evidence>
<keyword evidence="2" id="KW-0813">Transport</keyword>
<dbReference type="RefSeq" id="WP_067912880.1">
    <property type="nucleotide sequence ID" value="NZ_KQ954246.1"/>
</dbReference>
<proteinExistence type="predicted"/>
<keyword evidence="8" id="KW-0798">TonB box</keyword>
<sequence length="285" mass="30485">MREIITRPVTALLATTAFAAGTSPLRAIAKLPSVNFQSADAFGTYEWSTRITLRGFNLDGIPLGDMSYGNYNGRRVSRAVTAENIGSTVVSQGSGAIDTQSTNNLGGTLSFSTIDPRAALGLEASGELRLGHGLSVLASYSCNDNTYRNDVVIRTKDAQGTDVVTTIPTAGKTVTDSPKHLVHGEVSYDQGPLYGRIGVDYMSKRYFTYTNDQSVPGRALVDPTLGYRFDLCMRKPVELQINAANLFDKSYVATIGSNGFGNSGDNQTLLAGALRQIFATVKVGF</sequence>
<evidence type="ECO:0000256" key="6">
    <source>
        <dbReference type="ARBA" id="ARBA00023004"/>
    </source>
</evidence>
<dbReference type="PANTHER" id="PTHR32552">
    <property type="entry name" value="FERRICHROME IRON RECEPTOR-RELATED"/>
    <property type="match status" value="1"/>
</dbReference>
<keyword evidence="4" id="KW-0410">Iron transport</keyword>
<dbReference type="GO" id="GO:0009279">
    <property type="term" value="C:cell outer membrane"/>
    <property type="evidence" value="ECO:0007669"/>
    <property type="project" value="UniProtKB-SubCell"/>
</dbReference>
<keyword evidence="3" id="KW-1134">Transmembrane beta strand</keyword>
<keyword evidence="13" id="KW-1185">Reference proteome</keyword>
<evidence type="ECO:0000256" key="10">
    <source>
        <dbReference type="ARBA" id="ARBA00023237"/>
    </source>
</evidence>
<evidence type="ECO:0000256" key="4">
    <source>
        <dbReference type="ARBA" id="ARBA00022496"/>
    </source>
</evidence>
<dbReference type="OrthoDB" id="7229372at2"/>
<evidence type="ECO:0000256" key="1">
    <source>
        <dbReference type="ARBA" id="ARBA00004571"/>
    </source>
</evidence>
<dbReference type="STRING" id="1117702.AQZ52_15280"/>
<gene>
    <name evidence="12" type="ORF">AQZ52_15280</name>
</gene>
<name>A0A124JTI0_9SPHN</name>
<dbReference type="Gene3D" id="2.40.170.20">
    <property type="entry name" value="TonB-dependent receptor, beta-barrel domain"/>
    <property type="match status" value="1"/>
</dbReference>
<evidence type="ECO:0000256" key="7">
    <source>
        <dbReference type="ARBA" id="ARBA00023065"/>
    </source>
</evidence>
<organism evidence="12 13">
    <name type="scientific">Novosphingobium fuchskuhlense</name>
    <dbReference type="NCBI Taxonomy" id="1117702"/>
    <lineage>
        <taxon>Bacteria</taxon>
        <taxon>Pseudomonadati</taxon>
        <taxon>Pseudomonadota</taxon>
        <taxon>Alphaproteobacteria</taxon>
        <taxon>Sphingomonadales</taxon>
        <taxon>Sphingomonadaceae</taxon>
        <taxon>Novosphingobium</taxon>
    </lineage>
</organism>
<dbReference type="SUPFAM" id="SSF56935">
    <property type="entry name" value="Porins"/>
    <property type="match status" value="2"/>
</dbReference>
<feature type="chain" id="PRO_5007174782" description="TonB-dependent receptor-like beta-barrel domain-containing protein" evidence="11">
    <location>
        <begin position="20"/>
        <end position="285"/>
    </location>
</feature>
<dbReference type="InterPro" id="IPR036942">
    <property type="entry name" value="Beta-barrel_TonB_sf"/>
</dbReference>
<keyword evidence="7" id="KW-0406">Ion transport</keyword>
<evidence type="ECO:0000256" key="11">
    <source>
        <dbReference type="SAM" id="SignalP"/>
    </source>
</evidence>
<keyword evidence="9" id="KW-0472">Membrane</keyword>
<keyword evidence="11" id="KW-0732">Signal</keyword>
<dbReference type="PANTHER" id="PTHR32552:SF81">
    <property type="entry name" value="TONB-DEPENDENT OUTER MEMBRANE RECEPTOR"/>
    <property type="match status" value="1"/>
</dbReference>
<evidence type="ECO:0000256" key="8">
    <source>
        <dbReference type="ARBA" id="ARBA00023077"/>
    </source>
</evidence>
<evidence type="ECO:0000256" key="2">
    <source>
        <dbReference type="ARBA" id="ARBA00022448"/>
    </source>
</evidence>
<comment type="caution">
    <text evidence="12">The sequence shown here is derived from an EMBL/GenBank/DDBJ whole genome shotgun (WGS) entry which is preliminary data.</text>
</comment>
<comment type="subcellular location">
    <subcellularLocation>
        <location evidence="1">Cell outer membrane</location>
        <topology evidence="1">Multi-pass membrane protein</topology>
    </subcellularLocation>
</comment>
<evidence type="ECO:0000256" key="9">
    <source>
        <dbReference type="ARBA" id="ARBA00023136"/>
    </source>
</evidence>
<evidence type="ECO:0000256" key="5">
    <source>
        <dbReference type="ARBA" id="ARBA00022692"/>
    </source>
</evidence>
<keyword evidence="5" id="KW-0812">Transmembrane</keyword>
<protein>
    <recommendedName>
        <fullName evidence="14">TonB-dependent receptor-like beta-barrel domain-containing protein</fullName>
    </recommendedName>
</protein>
<dbReference type="EMBL" id="LLZS01000009">
    <property type="protein sequence ID" value="KUR70218.1"/>
    <property type="molecule type" value="Genomic_DNA"/>
</dbReference>
<reference evidence="12 13" key="1">
    <citation type="submission" date="2015-10" db="EMBL/GenBank/DDBJ databases">
        <title>Draft genome sequence of Novosphingobium fuchskuhlense DSM 25065 isolated from a surface water sample of the southwest basin of Lake Grosse Fuchskuhle.</title>
        <authorList>
            <person name="Ruckert C."/>
            <person name="Winkler A."/>
            <person name="Glaeser J."/>
            <person name="Grossart H.-P."/>
            <person name="Kalinowski J."/>
            <person name="Glaeser S."/>
        </authorList>
    </citation>
    <scope>NUCLEOTIDE SEQUENCE [LARGE SCALE GENOMIC DNA]</scope>
    <source>
        <strain evidence="12 13">FNE08-7</strain>
    </source>
</reference>
<dbReference type="GO" id="GO:0006826">
    <property type="term" value="P:iron ion transport"/>
    <property type="evidence" value="ECO:0007669"/>
    <property type="project" value="UniProtKB-KW"/>
</dbReference>
<accession>A0A124JTI0</accession>
<keyword evidence="6" id="KW-0408">Iron</keyword>
<evidence type="ECO:0000313" key="12">
    <source>
        <dbReference type="EMBL" id="KUR70218.1"/>
    </source>
</evidence>
<keyword evidence="10" id="KW-0998">Cell outer membrane</keyword>
<evidence type="ECO:0008006" key="14">
    <source>
        <dbReference type="Google" id="ProtNLM"/>
    </source>
</evidence>
<dbReference type="Proteomes" id="UP000058012">
    <property type="component" value="Unassembled WGS sequence"/>
</dbReference>
<feature type="signal peptide" evidence="11">
    <location>
        <begin position="1"/>
        <end position="19"/>
    </location>
</feature>